<accession>A0AAN7VMA2</accession>
<feature type="signal peptide" evidence="1">
    <location>
        <begin position="1"/>
        <end position="24"/>
    </location>
</feature>
<keyword evidence="1" id="KW-0732">Signal</keyword>
<reference evidence="2" key="1">
    <citation type="submission" date="2023-08" db="EMBL/GenBank/DDBJ databases">
        <title>Black Yeasts Isolated from many extreme environments.</title>
        <authorList>
            <person name="Coleine C."/>
            <person name="Stajich J.E."/>
            <person name="Selbmann L."/>
        </authorList>
    </citation>
    <scope>NUCLEOTIDE SEQUENCE</scope>
    <source>
        <strain evidence="2">CCFEE 5810</strain>
    </source>
</reference>
<evidence type="ECO:0000313" key="3">
    <source>
        <dbReference type="Proteomes" id="UP001310594"/>
    </source>
</evidence>
<feature type="chain" id="PRO_5042963305" evidence="1">
    <location>
        <begin position="25"/>
        <end position="309"/>
    </location>
</feature>
<proteinExistence type="predicted"/>
<dbReference type="EMBL" id="JAVRQU010000023">
    <property type="protein sequence ID" value="KAK5690812.1"/>
    <property type="molecule type" value="Genomic_DNA"/>
</dbReference>
<evidence type="ECO:0000313" key="2">
    <source>
        <dbReference type="EMBL" id="KAK5690812.1"/>
    </source>
</evidence>
<protein>
    <submittedName>
        <fullName evidence="2">Uncharacterized protein</fullName>
    </submittedName>
</protein>
<dbReference type="AlphaFoldDB" id="A0AAN7VMA2"/>
<comment type="caution">
    <text evidence="2">The sequence shown here is derived from an EMBL/GenBank/DDBJ whole genome shotgun (WGS) entry which is preliminary data.</text>
</comment>
<gene>
    <name evidence="2" type="ORF">LTR97_011973</name>
</gene>
<organism evidence="2 3">
    <name type="scientific">Elasticomyces elasticus</name>
    <dbReference type="NCBI Taxonomy" id="574655"/>
    <lineage>
        <taxon>Eukaryota</taxon>
        <taxon>Fungi</taxon>
        <taxon>Dikarya</taxon>
        <taxon>Ascomycota</taxon>
        <taxon>Pezizomycotina</taxon>
        <taxon>Dothideomycetes</taxon>
        <taxon>Dothideomycetidae</taxon>
        <taxon>Mycosphaerellales</taxon>
        <taxon>Teratosphaeriaceae</taxon>
        <taxon>Elasticomyces</taxon>
    </lineage>
</organism>
<sequence length="309" mass="34905">MVTSNHSELITILTELYTLLVSLATISDTQLFLPSPETGLHAPGAINITSALAAGYDAETVALMCALPYVGEIGQHSYTRDIELLSNAYTLNYLGADHDVMDFKGDREMLDDGETIEVMPSRALAITWSEGRDGLEFIYDLNTRLVTPWRPFDNPVGVNNYFGVPSISPREAFGPIVEGYRKLKHIGTGDRMDCYDEETYMSGGIAPVGQGYTARDALWYGAQYREYIAVHGLRDLYLECGWDVNAVNQTQFRRVEFVEKRQKYWEDVVEVVIKQNEIERDEAMVSDREVSRLEYEAQKLQESIALTQQ</sequence>
<dbReference type="Proteomes" id="UP001310594">
    <property type="component" value="Unassembled WGS sequence"/>
</dbReference>
<name>A0AAN7VMA2_9PEZI</name>
<evidence type="ECO:0000256" key="1">
    <source>
        <dbReference type="SAM" id="SignalP"/>
    </source>
</evidence>